<name>A0A7R7ENX5_9FIRM</name>
<proteinExistence type="predicted"/>
<dbReference type="InterPro" id="IPR025669">
    <property type="entry name" value="AAA_dom"/>
</dbReference>
<dbReference type="Pfam" id="PF13614">
    <property type="entry name" value="AAA_31"/>
    <property type="match status" value="1"/>
</dbReference>
<dbReference type="Proteomes" id="UP000595897">
    <property type="component" value="Chromosome"/>
</dbReference>
<accession>A0A7R7ENX5</accession>
<organism evidence="2 3">
    <name type="scientific">Anaeromicropila herbilytica</name>
    <dbReference type="NCBI Taxonomy" id="2785025"/>
    <lineage>
        <taxon>Bacteria</taxon>
        <taxon>Bacillati</taxon>
        <taxon>Bacillota</taxon>
        <taxon>Clostridia</taxon>
        <taxon>Lachnospirales</taxon>
        <taxon>Lachnospiraceae</taxon>
        <taxon>Anaeromicropila</taxon>
    </lineage>
</organism>
<dbReference type="InterPro" id="IPR027417">
    <property type="entry name" value="P-loop_NTPase"/>
</dbReference>
<dbReference type="Gene3D" id="3.40.50.300">
    <property type="entry name" value="P-loop containing nucleotide triphosphate hydrolases"/>
    <property type="match status" value="1"/>
</dbReference>
<dbReference type="InterPro" id="IPR050678">
    <property type="entry name" value="DNA_Partitioning_ATPase"/>
</dbReference>
<dbReference type="SUPFAM" id="SSF52540">
    <property type="entry name" value="P-loop containing nucleoside triphosphate hydrolases"/>
    <property type="match status" value="1"/>
</dbReference>
<dbReference type="EMBL" id="AP024169">
    <property type="protein sequence ID" value="BCN32355.1"/>
    <property type="molecule type" value="Genomic_DNA"/>
</dbReference>
<dbReference type="RefSeq" id="WP_271713406.1">
    <property type="nucleotide sequence ID" value="NZ_AP024169.1"/>
</dbReference>
<protein>
    <submittedName>
        <fullName evidence="2">Chromosome partitioning protein ParA</fullName>
    </submittedName>
</protein>
<dbReference type="KEGG" id="ahb:bsdtb5_36500"/>
<dbReference type="PANTHER" id="PTHR13696:SF99">
    <property type="entry name" value="COBYRINIC ACID AC-DIAMIDE SYNTHASE"/>
    <property type="match status" value="1"/>
</dbReference>
<evidence type="ECO:0000313" key="2">
    <source>
        <dbReference type="EMBL" id="BCN32355.1"/>
    </source>
</evidence>
<evidence type="ECO:0000313" key="3">
    <source>
        <dbReference type="Proteomes" id="UP000595897"/>
    </source>
</evidence>
<evidence type="ECO:0000259" key="1">
    <source>
        <dbReference type="Pfam" id="PF13614"/>
    </source>
</evidence>
<dbReference type="PANTHER" id="PTHR13696">
    <property type="entry name" value="P-LOOP CONTAINING NUCLEOSIDE TRIPHOSPHATE HYDROLASE"/>
    <property type="match status" value="1"/>
</dbReference>
<gene>
    <name evidence="2" type="ORF">bsdtb5_36500</name>
</gene>
<keyword evidence="3" id="KW-1185">Reference proteome</keyword>
<dbReference type="AlphaFoldDB" id="A0A7R7ENX5"/>
<reference evidence="2 3" key="1">
    <citation type="submission" date="2020-11" db="EMBL/GenBank/DDBJ databases">
        <title>Draft genome sequencing of a Lachnospiraceae strain isolated from anoxic soil subjected to BSD treatment.</title>
        <authorList>
            <person name="Uek A."/>
            <person name="Tonouchi A."/>
        </authorList>
    </citation>
    <scope>NUCLEOTIDE SEQUENCE [LARGE SCALE GENOMIC DNA]</scope>
    <source>
        <strain evidence="2 3">TB5</strain>
    </source>
</reference>
<sequence>MGKLTIALIDMDESYIMPLEIKFLQGLGDNLDLIEITNVEFLETFLNMPQNIDILIIDEKIYSNSFERLNIGKVFFLTEERNNISNNLSKNKIFKYTSVTEIYNQVIDNELEDNWSWIKERRDTKVVMVYSPIGGCGKTVLSLGLCSSLAKMNKRVLYIDTGTVQSFFGFFKEYQFLSSNIVKHIFAKNEDIQQNWNNAIGTEEFDYLLPIKQSIATYNIKMEQYKNMIEKLKEESLYDYIILDTSTEFTTEKTGLMGYCDKIILITGQDSISQNKMNSFLENIDYTDNERFIFVSNIVYSMFKNIETQVDLDKKFIISEYIQEWDDTHTMTINSLGDNVSYNNIAKLL</sequence>
<dbReference type="Gene3D" id="3.40.50.10850">
    <property type="entry name" value="Ntrc-like two-domain protein"/>
    <property type="match status" value="1"/>
</dbReference>
<feature type="domain" description="AAA" evidence="1">
    <location>
        <begin position="125"/>
        <end position="286"/>
    </location>
</feature>